<dbReference type="PROSITE" id="PS50041">
    <property type="entry name" value="C_TYPE_LECTIN_2"/>
    <property type="match status" value="1"/>
</dbReference>
<name>A0A7I8VCE9_9ANNE</name>
<keyword evidence="3" id="KW-0472">Membrane</keyword>
<dbReference type="InterPro" id="IPR000859">
    <property type="entry name" value="CUB_dom"/>
</dbReference>
<keyword evidence="1" id="KW-1015">Disulfide bond</keyword>
<evidence type="ECO:0000256" key="3">
    <source>
        <dbReference type="SAM" id="Phobius"/>
    </source>
</evidence>
<dbReference type="OrthoDB" id="9988765at2759"/>
<feature type="transmembrane region" description="Helical" evidence="3">
    <location>
        <begin position="727"/>
        <end position="749"/>
    </location>
</feature>
<feature type="compositionally biased region" description="Polar residues" evidence="2">
    <location>
        <begin position="761"/>
        <end position="770"/>
    </location>
</feature>
<keyword evidence="3" id="KW-1133">Transmembrane helix</keyword>
<dbReference type="InterPro" id="IPR016186">
    <property type="entry name" value="C-type_lectin-like/link_sf"/>
</dbReference>
<evidence type="ECO:0000256" key="2">
    <source>
        <dbReference type="SAM" id="MobiDB-lite"/>
    </source>
</evidence>
<evidence type="ECO:0000256" key="1">
    <source>
        <dbReference type="ARBA" id="ARBA00023157"/>
    </source>
</evidence>
<dbReference type="InterPro" id="IPR016187">
    <property type="entry name" value="CTDL_fold"/>
</dbReference>
<accession>A0A7I8VCE9</accession>
<comment type="caution">
    <text evidence="5">The sequence shown here is derived from an EMBL/GenBank/DDBJ whole genome shotgun (WGS) entry which is preliminary data.</text>
</comment>
<dbReference type="SUPFAM" id="SSF52540">
    <property type="entry name" value="P-loop containing nucleoside triphosphate hydrolases"/>
    <property type="match status" value="1"/>
</dbReference>
<dbReference type="InterPro" id="IPR027417">
    <property type="entry name" value="P-loop_NTPase"/>
</dbReference>
<protein>
    <submittedName>
        <fullName evidence="5">DgyrCDS2542</fullName>
    </submittedName>
</protein>
<dbReference type="InterPro" id="IPR035914">
    <property type="entry name" value="Sperma_CUB_dom_sf"/>
</dbReference>
<evidence type="ECO:0000259" key="4">
    <source>
        <dbReference type="PROSITE" id="PS50041"/>
    </source>
</evidence>
<feature type="transmembrane region" description="Helical" evidence="3">
    <location>
        <begin position="12"/>
        <end position="32"/>
    </location>
</feature>
<dbReference type="EMBL" id="CAJFCJ010000003">
    <property type="protein sequence ID" value="CAD5113370.1"/>
    <property type="molecule type" value="Genomic_DNA"/>
</dbReference>
<dbReference type="CDD" id="cd00041">
    <property type="entry name" value="CUB"/>
    <property type="match status" value="1"/>
</dbReference>
<dbReference type="AlphaFoldDB" id="A0A7I8VCE9"/>
<sequence length="789" mass="91999">MGREKMQQRLMMLDVIRYLLITTFVKFILVLMNNVIKIIEFIIGRTIYEITTKNILSKCSQKVTKSLVESQIKDTLLQYVFGLQKACSVDKISFAGRLLLVDGIRKNMERYAEFESIREIRPSISNVRFEKPVFIVTLPRTGSTFLHCLMAEDKRWWAPPLWQFCFPFPQPNCPEGVSEEERKNLMSCNLRRKTLEILIRVAFTDPLAWKAHPNHPEEPEDVNMLLENQLISWERMNMFEAMTDYRLWLLNRPKSFWKETYEKMKFQLQYIGANNGLQKGNRPLLMHHVPLVHMDALLEVFPDASFITIHRQPEKVVSSSASLYYLYSPVYRKRNKLASGRIVVEQLKNAIDTLVRMRDDFPNVKFVDIPFNRFVTDQKNVVKHIYENLQVPLTDGVVKAQALYSQEHRQHKHGVHKHSIEDFGISKEKVQEIFKNYYSKFNEYFTGMFCKWKIIGSQNSLIRLHIKTIDLSFAPRKGCDANLDSLSVSDVVNGEVRSLGTFCKDSNPKYVLSYSNQLIIELRTKIGRVFENLIGVILDFEEISKNSTCLPNWIHIDQNCYYLPKVKDTFKFADSQKFCGYNKANLVKFDSREELDIVKNKILNDPDFKRDLEKIYQGNYEISSIKFWIGLNDLSKIGKLEWLDKSTSDFFDGEDDSNRNNRCVAMVLKRPLNKLLDISWRRQFCDYVSNPDKARPLCKRGTLAEHETILSVPKLQEERSSPESFKWWIIVLVAVLVILIISALVVVCIKYNRSTIKRSTRQPTTSSQNRMGGESPPPSYREALRNCPN</sequence>
<dbReference type="Gene3D" id="3.10.100.10">
    <property type="entry name" value="Mannose-Binding Protein A, subunit A"/>
    <property type="match status" value="1"/>
</dbReference>
<dbReference type="InterPro" id="IPR052736">
    <property type="entry name" value="Stf3_sulfotransferase"/>
</dbReference>
<organism evidence="5 6">
    <name type="scientific">Dimorphilus gyrociliatus</name>
    <dbReference type="NCBI Taxonomy" id="2664684"/>
    <lineage>
        <taxon>Eukaryota</taxon>
        <taxon>Metazoa</taxon>
        <taxon>Spiralia</taxon>
        <taxon>Lophotrochozoa</taxon>
        <taxon>Annelida</taxon>
        <taxon>Polychaeta</taxon>
        <taxon>Polychaeta incertae sedis</taxon>
        <taxon>Dinophilidae</taxon>
        <taxon>Dimorphilus</taxon>
    </lineage>
</organism>
<feature type="domain" description="C-type lectin" evidence="4">
    <location>
        <begin position="556"/>
        <end position="686"/>
    </location>
</feature>
<dbReference type="SUPFAM" id="SSF49854">
    <property type="entry name" value="Spermadhesin, CUB domain"/>
    <property type="match status" value="1"/>
</dbReference>
<dbReference type="SMART" id="SM00034">
    <property type="entry name" value="CLECT"/>
    <property type="match status" value="1"/>
</dbReference>
<reference evidence="5 6" key="1">
    <citation type="submission" date="2020-08" db="EMBL/GenBank/DDBJ databases">
        <authorList>
            <person name="Hejnol A."/>
        </authorList>
    </citation>
    <scope>NUCLEOTIDE SEQUENCE [LARGE SCALE GENOMIC DNA]</scope>
</reference>
<dbReference type="Pfam" id="PF00059">
    <property type="entry name" value="Lectin_C"/>
    <property type="match status" value="1"/>
</dbReference>
<dbReference type="CDD" id="cd00037">
    <property type="entry name" value="CLECT"/>
    <property type="match status" value="1"/>
</dbReference>
<keyword evidence="3" id="KW-0812">Transmembrane</keyword>
<dbReference type="Gene3D" id="3.40.50.300">
    <property type="entry name" value="P-loop containing nucleotide triphosphate hydrolases"/>
    <property type="match status" value="1"/>
</dbReference>
<dbReference type="PANTHER" id="PTHR36451">
    <property type="entry name" value="PAPS-DEPENDENT SULFOTRANSFERASE STF3"/>
    <property type="match status" value="1"/>
</dbReference>
<dbReference type="Gene3D" id="2.60.120.290">
    <property type="entry name" value="Spermadhesin, CUB domain"/>
    <property type="match status" value="1"/>
</dbReference>
<dbReference type="SUPFAM" id="SSF56436">
    <property type="entry name" value="C-type lectin-like"/>
    <property type="match status" value="1"/>
</dbReference>
<evidence type="ECO:0000313" key="5">
    <source>
        <dbReference type="EMBL" id="CAD5113370.1"/>
    </source>
</evidence>
<dbReference type="InterPro" id="IPR001304">
    <property type="entry name" value="C-type_lectin-like"/>
</dbReference>
<dbReference type="Proteomes" id="UP000549394">
    <property type="component" value="Unassembled WGS sequence"/>
</dbReference>
<gene>
    <name evidence="5" type="ORF">DGYR_LOCUS2375</name>
</gene>
<dbReference type="PANTHER" id="PTHR36451:SF1">
    <property type="entry name" value="OMEGA-HYDROXY-BETA-DIHYDROMENAQUINONE-9 SULFOTRANSFERASE STF3"/>
    <property type="match status" value="1"/>
</dbReference>
<dbReference type="Pfam" id="PF00431">
    <property type="entry name" value="CUB"/>
    <property type="match status" value="1"/>
</dbReference>
<keyword evidence="6" id="KW-1185">Reference proteome</keyword>
<proteinExistence type="predicted"/>
<evidence type="ECO:0000313" key="6">
    <source>
        <dbReference type="Proteomes" id="UP000549394"/>
    </source>
</evidence>
<dbReference type="Pfam" id="PF13469">
    <property type="entry name" value="Sulfotransfer_3"/>
    <property type="match status" value="1"/>
</dbReference>
<feature type="region of interest" description="Disordered" evidence="2">
    <location>
        <begin position="759"/>
        <end position="789"/>
    </location>
</feature>